<feature type="transmembrane region" description="Helical" evidence="1">
    <location>
        <begin position="5"/>
        <end position="25"/>
    </location>
</feature>
<evidence type="ECO:0008006" key="4">
    <source>
        <dbReference type="Google" id="ProtNLM"/>
    </source>
</evidence>
<sequence length="97" mass="10935">MQEVVLVLCTGLIAICLCVTIIYWVTSSAIESSKLAREVQELKQLMQQLLNEQKNPAYVSEPFREYCQACASKLSPEDFECPVCAQHIANHSIETKE</sequence>
<comment type="caution">
    <text evidence="2">The sequence shown here is derived from an EMBL/GenBank/DDBJ whole genome shotgun (WGS) entry which is preliminary data.</text>
</comment>
<reference evidence="3" key="1">
    <citation type="journal article" date="2019" name="Int. J. Syst. Evol. Microbiol.">
        <title>The Global Catalogue of Microorganisms (GCM) 10K type strain sequencing project: providing services to taxonomists for standard genome sequencing and annotation.</title>
        <authorList>
            <consortium name="The Broad Institute Genomics Platform"/>
            <consortium name="The Broad Institute Genome Sequencing Center for Infectious Disease"/>
            <person name="Wu L."/>
            <person name="Ma J."/>
        </authorList>
    </citation>
    <scope>NUCLEOTIDE SEQUENCE [LARGE SCALE GENOMIC DNA]</scope>
    <source>
        <strain evidence="3">PCU 280</strain>
    </source>
</reference>
<evidence type="ECO:0000256" key="1">
    <source>
        <dbReference type="SAM" id="Phobius"/>
    </source>
</evidence>
<protein>
    <recommendedName>
        <fullName evidence="4">Zinc ribbon domain-containing protein</fullName>
    </recommendedName>
</protein>
<dbReference type="EMBL" id="JBHSTE010000002">
    <property type="protein sequence ID" value="MFC6332067.1"/>
    <property type="molecule type" value="Genomic_DNA"/>
</dbReference>
<dbReference type="Proteomes" id="UP001596233">
    <property type="component" value="Unassembled WGS sequence"/>
</dbReference>
<accession>A0ABW1V009</accession>
<keyword evidence="1" id="KW-0812">Transmembrane</keyword>
<organism evidence="2 3">
    <name type="scientific">Paenibacillus septentrionalis</name>
    <dbReference type="NCBI Taxonomy" id="429342"/>
    <lineage>
        <taxon>Bacteria</taxon>
        <taxon>Bacillati</taxon>
        <taxon>Bacillota</taxon>
        <taxon>Bacilli</taxon>
        <taxon>Bacillales</taxon>
        <taxon>Paenibacillaceae</taxon>
        <taxon>Paenibacillus</taxon>
    </lineage>
</organism>
<keyword evidence="3" id="KW-1185">Reference proteome</keyword>
<gene>
    <name evidence="2" type="ORF">ACFP56_05485</name>
</gene>
<evidence type="ECO:0000313" key="3">
    <source>
        <dbReference type="Proteomes" id="UP001596233"/>
    </source>
</evidence>
<evidence type="ECO:0000313" key="2">
    <source>
        <dbReference type="EMBL" id="MFC6332067.1"/>
    </source>
</evidence>
<proteinExistence type="predicted"/>
<dbReference type="RefSeq" id="WP_379232038.1">
    <property type="nucleotide sequence ID" value="NZ_JBHSTE010000002.1"/>
</dbReference>
<keyword evidence="1" id="KW-0472">Membrane</keyword>
<keyword evidence="1" id="KW-1133">Transmembrane helix</keyword>
<name>A0ABW1V009_9BACL</name>